<keyword evidence="2" id="KW-1185">Reference proteome</keyword>
<dbReference type="Proteomes" id="UP001066276">
    <property type="component" value="Chromosome 1_2"/>
</dbReference>
<dbReference type="EMBL" id="JANPWB010000002">
    <property type="protein sequence ID" value="KAJ1210218.1"/>
    <property type="molecule type" value="Genomic_DNA"/>
</dbReference>
<comment type="caution">
    <text evidence="1">The sequence shown here is derived from an EMBL/GenBank/DDBJ whole genome shotgun (WGS) entry which is preliminary data.</text>
</comment>
<gene>
    <name evidence="1" type="ORF">NDU88_005586</name>
</gene>
<evidence type="ECO:0000313" key="1">
    <source>
        <dbReference type="EMBL" id="KAJ1210218.1"/>
    </source>
</evidence>
<evidence type="ECO:0000313" key="2">
    <source>
        <dbReference type="Proteomes" id="UP001066276"/>
    </source>
</evidence>
<reference evidence="1" key="1">
    <citation type="journal article" date="2022" name="bioRxiv">
        <title>Sequencing and chromosome-scale assembly of the giantPleurodeles waltlgenome.</title>
        <authorList>
            <person name="Brown T."/>
            <person name="Elewa A."/>
            <person name="Iarovenko S."/>
            <person name="Subramanian E."/>
            <person name="Araus A.J."/>
            <person name="Petzold A."/>
            <person name="Susuki M."/>
            <person name="Suzuki K.-i.T."/>
            <person name="Hayashi T."/>
            <person name="Toyoda A."/>
            <person name="Oliveira C."/>
            <person name="Osipova E."/>
            <person name="Leigh N.D."/>
            <person name="Simon A."/>
            <person name="Yun M.H."/>
        </authorList>
    </citation>
    <scope>NUCLEOTIDE SEQUENCE</scope>
    <source>
        <strain evidence="1">20211129_DDA</strain>
        <tissue evidence="1">Liver</tissue>
    </source>
</reference>
<proteinExistence type="predicted"/>
<protein>
    <submittedName>
        <fullName evidence="1">Uncharacterized protein</fullName>
    </submittedName>
</protein>
<dbReference type="AlphaFoldDB" id="A0AAV7WCC7"/>
<name>A0AAV7WCC7_PLEWA</name>
<organism evidence="1 2">
    <name type="scientific">Pleurodeles waltl</name>
    <name type="common">Iberian ribbed newt</name>
    <dbReference type="NCBI Taxonomy" id="8319"/>
    <lineage>
        <taxon>Eukaryota</taxon>
        <taxon>Metazoa</taxon>
        <taxon>Chordata</taxon>
        <taxon>Craniata</taxon>
        <taxon>Vertebrata</taxon>
        <taxon>Euteleostomi</taxon>
        <taxon>Amphibia</taxon>
        <taxon>Batrachia</taxon>
        <taxon>Caudata</taxon>
        <taxon>Salamandroidea</taxon>
        <taxon>Salamandridae</taxon>
        <taxon>Pleurodelinae</taxon>
        <taxon>Pleurodeles</taxon>
    </lineage>
</organism>
<sequence length="165" mass="18754">MLEVPLHKGTGARPIQALVKVYQAKCLPIADNGSDLLDYRDYGEIQRVKNDFARRLLSLPQMVATFTEHEELGMDCIPDKLFLSPMGSWLKVDTELELNQAIIRDCIALEKGLTIPQLYYIKDSLEKLGCAALFGAPEQIRKKEVTLIKRQFMTTAKVEQEEKEL</sequence>
<accession>A0AAV7WCC7</accession>